<dbReference type="Proteomes" id="UP001293254">
    <property type="component" value="Unassembled WGS sequence"/>
</dbReference>
<reference evidence="2" key="1">
    <citation type="submission" date="2020-06" db="EMBL/GenBank/DDBJ databases">
        <authorList>
            <person name="Li T."/>
            <person name="Hu X."/>
            <person name="Zhang T."/>
            <person name="Song X."/>
            <person name="Zhang H."/>
            <person name="Dai N."/>
            <person name="Sheng W."/>
            <person name="Hou X."/>
            <person name="Wei L."/>
        </authorList>
    </citation>
    <scope>NUCLEOTIDE SEQUENCE</scope>
    <source>
        <strain evidence="2">3651</strain>
        <tissue evidence="2">Leaf</tissue>
    </source>
</reference>
<evidence type="ECO:0000256" key="1">
    <source>
        <dbReference type="SAM" id="MobiDB-lite"/>
    </source>
</evidence>
<reference evidence="2" key="2">
    <citation type="journal article" date="2024" name="Plant">
        <title>Genomic evolution and insights into agronomic trait innovations of Sesamum species.</title>
        <authorList>
            <person name="Miao H."/>
            <person name="Wang L."/>
            <person name="Qu L."/>
            <person name="Liu H."/>
            <person name="Sun Y."/>
            <person name="Le M."/>
            <person name="Wang Q."/>
            <person name="Wei S."/>
            <person name="Zheng Y."/>
            <person name="Lin W."/>
            <person name="Duan Y."/>
            <person name="Cao H."/>
            <person name="Xiong S."/>
            <person name="Wang X."/>
            <person name="Wei L."/>
            <person name="Li C."/>
            <person name="Ma Q."/>
            <person name="Ju M."/>
            <person name="Zhao R."/>
            <person name="Li G."/>
            <person name="Mu C."/>
            <person name="Tian Q."/>
            <person name="Mei H."/>
            <person name="Zhang T."/>
            <person name="Gao T."/>
            <person name="Zhang H."/>
        </authorList>
    </citation>
    <scope>NUCLEOTIDE SEQUENCE</scope>
    <source>
        <strain evidence="2">3651</strain>
    </source>
</reference>
<sequence>MEASASFREQKIWPNTVEFQCLSSYLSLLSFSESRCIPTETVGRTSCVEPPTKNPTVGSKCFGNERRTVPMWIPAEPESMEGSGPRTTEGDVGPTSAGKHPPTR</sequence>
<feature type="region of interest" description="Disordered" evidence="1">
    <location>
        <begin position="73"/>
        <end position="104"/>
    </location>
</feature>
<evidence type="ECO:0000313" key="3">
    <source>
        <dbReference type="Proteomes" id="UP001293254"/>
    </source>
</evidence>
<protein>
    <submittedName>
        <fullName evidence="2">Uncharacterized protein</fullName>
    </submittedName>
</protein>
<dbReference type="AlphaFoldDB" id="A0AAE2CNL3"/>
<proteinExistence type="predicted"/>
<accession>A0AAE2CNL3</accession>
<keyword evidence="3" id="KW-1185">Reference proteome</keyword>
<dbReference type="EMBL" id="JACGWO010000004">
    <property type="protein sequence ID" value="KAK4428762.1"/>
    <property type="molecule type" value="Genomic_DNA"/>
</dbReference>
<name>A0AAE2CNL3_9LAMI</name>
<gene>
    <name evidence="2" type="ORF">Salat_1176100</name>
</gene>
<evidence type="ECO:0000313" key="2">
    <source>
        <dbReference type="EMBL" id="KAK4428762.1"/>
    </source>
</evidence>
<organism evidence="2 3">
    <name type="scientific">Sesamum alatum</name>
    <dbReference type="NCBI Taxonomy" id="300844"/>
    <lineage>
        <taxon>Eukaryota</taxon>
        <taxon>Viridiplantae</taxon>
        <taxon>Streptophyta</taxon>
        <taxon>Embryophyta</taxon>
        <taxon>Tracheophyta</taxon>
        <taxon>Spermatophyta</taxon>
        <taxon>Magnoliopsida</taxon>
        <taxon>eudicotyledons</taxon>
        <taxon>Gunneridae</taxon>
        <taxon>Pentapetalae</taxon>
        <taxon>asterids</taxon>
        <taxon>lamiids</taxon>
        <taxon>Lamiales</taxon>
        <taxon>Pedaliaceae</taxon>
        <taxon>Sesamum</taxon>
    </lineage>
</organism>
<comment type="caution">
    <text evidence="2">The sequence shown here is derived from an EMBL/GenBank/DDBJ whole genome shotgun (WGS) entry which is preliminary data.</text>
</comment>